<organism evidence="2 3">
    <name type="scientific">Trichonephila clavipes</name>
    <name type="common">Golden silk orbweaver</name>
    <name type="synonym">Nephila clavipes</name>
    <dbReference type="NCBI Taxonomy" id="2585209"/>
    <lineage>
        <taxon>Eukaryota</taxon>
        <taxon>Metazoa</taxon>
        <taxon>Ecdysozoa</taxon>
        <taxon>Arthropoda</taxon>
        <taxon>Chelicerata</taxon>
        <taxon>Arachnida</taxon>
        <taxon>Araneae</taxon>
        <taxon>Araneomorphae</taxon>
        <taxon>Entelegynae</taxon>
        <taxon>Araneoidea</taxon>
        <taxon>Nephilidae</taxon>
        <taxon>Trichonephila</taxon>
    </lineage>
</organism>
<dbReference type="EMBL" id="BMAU01021227">
    <property type="protein sequence ID" value="GFY01426.1"/>
    <property type="molecule type" value="Genomic_DNA"/>
</dbReference>
<reference evidence="2" key="1">
    <citation type="submission" date="2020-08" db="EMBL/GenBank/DDBJ databases">
        <title>Multicomponent nature underlies the extraordinary mechanical properties of spider dragline silk.</title>
        <authorList>
            <person name="Kono N."/>
            <person name="Nakamura H."/>
            <person name="Mori M."/>
            <person name="Yoshida Y."/>
            <person name="Ohtoshi R."/>
            <person name="Malay A.D."/>
            <person name="Moran D.A.P."/>
            <person name="Tomita M."/>
            <person name="Numata K."/>
            <person name="Arakawa K."/>
        </authorList>
    </citation>
    <scope>NUCLEOTIDE SEQUENCE</scope>
</reference>
<accession>A0A8X6RWC4</accession>
<feature type="compositionally biased region" description="Basic and acidic residues" evidence="1">
    <location>
        <begin position="71"/>
        <end position="88"/>
    </location>
</feature>
<name>A0A8X6RWC4_TRICX</name>
<evidence type="ECO:0000313" key="2">
    <source>
        <dbReference type="EMBL" id="GFY01426.1"/>
    </source>
</evidence>
<evidence type="ECO:0000256" key="1">
    <source>
        <dbReference type="SAM" id="MobiDB-lite"/>
    </source>
</evidence>
<dbReference type="Proteomes" id="UP000887159">
    <property type="component" value="Unassembled WGS sequence"/>
</dbReference>
<sequence length="88" mass="10102">MPSRFLHLYRILKILGSIYNDATPTKFVTFSKIEGTQNTKVHERWVVSVERDRWDLGVNRWQSIAPISQMEEGHGDSLGRSSAADKEL</sequence>
<gene>
    <name evidence="2" type="ORF">TNCV_850341</name>
</gene>
<comment type="caution">
    <text evidence="2">The sequence shown here is derived from an EMBL/GenBank/DDBJ whole genome shotgun (WGS) entry which is preliminary data.</text>
</comment>
<dbReference type="AlphaFoldDB" id="A0A8X6RWC4"/>
<evidence type="ECO:0000313" key="3">
    <source>
        <dbReference type="Proteomes" id="UP000887159"/>
    </source>
</evidence>
<feature type="region of interest" description="Disordered" evidence="1">
    <location>
        <begin position="68"/>
        <end position="88"/>
    </location>
</feature>
<protein>
    <submittedName>
        <fullName evidence="2">Uncharacterized protein</fullName>
    </submittedName>
</protein>
<keyword evidence="3" id="KW-1185">Reference proteome</keyword>
<proteinExistence type="predicted"/>